<reference evidence="7 8" key="1">
    <citation type="submission" date="2016-11" db="EMBL/GenBank/DDBJ databases">
        <title>The macronuclear genome of Stentor coeruleus: a giant cell with tiny introns.</title>
        <authorList>
            <person name="Slabodnick M."/>
            <person name="Ruby J.G."/>
            <person name="Reiff S.B."/>
            <person name="Swart E.C."/>
            <person name="Gosai S."/>
            <person name="Prabakaran S."/>
            <person name="Witkowska E."/>
            <person name="Larue G.E."/>
            <person name="Fisher S."/>
            <person name="Freeman R.M."/>
            <person name="Gunawardena J."/>
            <person name="Chu W."/>
            <person name="Stover N.A."/>
            <person name="Gregory B.D."/>
            <person name="Nowacki M."/>
            <person name="Derisi J."/>
            <person name="Roy S.W."/>
            <person name="Marshall W.F."/>
            <person name="Sood P."/>
        </authorList>
    </citation>
    <scope>NUCLEOTIDE SEQUENCE [LARGE SCALE GENOMIC DNA]</scope>
    <source>
        <strain evidence="7">WM001</strain>
    </source>
</reference>
<dbReference type="EMBL" id="MPUH01000200">
    <property type="protein sequence ID" value="OMJ86608.1"/>
    <property type="molecule type" value="Genomic_DNA"/>
</dbReference>
<evidence type="ECO:0000256" key="4">
    <source>
        <dbReference type="ARBA" id="ARBA00029821"/>
    </source>
</evidence>
<evidence type="ECO:0000256" key="3">
    <source>
        <dbReference type="ARBA" id="ARBA00022853"/>
    </source>
</evidence>
<evidence type="ECO:0000256" key="1">
    <source>
        <dbReference type="ARBA" id="ARBA00012190"/>
    </source>
</evidence>
<dbReference type="InterPro" id="IPR030445">
    <property type="entry name" value="H3-K79_meTrfase"/>
</dbReference>
<accession>A0A1R2CC69</accession>
<organism evidence="7 8">
    <name type="scientific">Stentor coeruleus</name>
    <dbReference type="NCBI Taxonomy" id="5963"/>
    <lineage>
        <taxon>Eukaryota</taxon>
        <taxon>Sar</taxon>
        <taxon>Alveolata</taxon>
        <taxon>Ciliophora</taxon>
        <taxon>Postciliodesmatophora</taxon>
        <taxon>Heterotrichea</taxon>
        <taxon>Heterotrichida</taxon>
        <taxon>Stentoridae</taxon>
        <taxon>Stentor</taxon>
    </lineage>
</organism>
<name>A0A1R2CC69_9CILI</name>
<dbReference type="InterPro" id="IPR025789">
    <property type="entry name" value="DOT1_dom"/>
</dbReference>
<dbReference type="GO" id="GO:0140956">
    <property type="term" value="F:histone H3K79 trimethyltransferase activity"/>
    <property type="evidence" value="ECO:0007669"/>
    <property type="project" value="UniProtKB-EC"/>
</dbReference>
<protein>
    <recommendedName>
        <fullName evidence="2">Histone-lysine N-methyltransferase, H3 lysine-79 specific</fullName>
        <ecNumber evidence="1">2.1.1.360</ecNumber>
    </recommendedName>
    <alternativeName>
        <fullName evidence="4">Histone H3-K79 methyltransferase</fullName>
    </alternativeName>
</protein>
<dbReference type="InterPro" id="IPR029063">
    <property type="entry name" value="SAM-dependent_MTases_sf"/>
</dbReference>
<evidence type="ECO:0000256" key="2">
    <source>
        <dbReference type="ARBA" id="ARBA00020987"/>
    </source>
</evidence>
<comment type="caution">
    <text evidence="7">The sequence shown here is derived from an EMBL/GenBank/DDBJ whole genome shotgun (WGS) entry which is preliminary data.</text>
</comment>
<gene>
    <name evidence="7" type="ORF">SteCoe_11822</name>
</gene>
<dbReference type="PANTHER" id="PTHR21451">
    <property type="entry name" value="HISTONE H3 METHYLTRANSFERASE"/>
    <property type="match status" value="1"/>
</dbReference>
<dbReference type="PANTHER" id="PTHR21451:SF19">
    <property type="entry name" value="ACTIVATED IN BLOCKED UNFOLDED PROTEIN RESPONSE"/>
    <property type="match status" value="1"/>
</dbReference>
<evidence type="ECO:0000256" key="5">
    <source>
        <dbReference type="ARBA" id="ARBA00047770"/>
    </source>
</evidence>
<evidence type="ECO:0000313" key="7">
    <source>
        <dbReference type="EMBL" id="OMJ86608.1"/>
    </source>
</evidence>
<dbReference type="EC" id="2.1.1.360" evidence="1"/>
<dbReference type="OrthoDB" id="443402at2759"/>
<dbReference type="Gene3D" id="3.40.50.150">
    <property type="entry name" value="Vaccinia Virus protein VP39"/>
    <property type="match status" value="1"/>
</dbReference>
<feature type="domain" description="DOT1" evidence="6">
    <location>
        <begin position="57"/>
        <end position="206"/>
    </location>
</feature>
<dbReference type="GO" id="GO:0051726">
    <property type="term" value="P:regulation of cell cycle"/>
    <property type="evidence" value="ECO:0007669"/>
    <property type="project" value="InterPro"/>
</dbReference>
<evidence type="ECO:0000313" key="8">
    <source>
        <dbReference type="Proteomes" id="UP000187209"/>
    </source>
</evidence>
<evidence type="ECO:0000259" key="6">
    <source>
        <dbReference type="Pfam" id="PF08123"/>
    </source>
</evidence>
<dbReference type="AlphaFoldDB" id="A0A1R2CC69"/>
<keyword evidence="8" id="KW-1185">Reference proteome</keyword>
<dbReference type="SUPFAM" id="SSF53335">
    <property type="entry name" value="S-adenosyl-L-methionine-dependent methyltransferases"/>
    <property type="match status" value="1"/>
</dbReference>
<keyword evidence="3" id="KW-0156">Chromatin regulator</keyword>
<dbReference type="Pfam" id="PF08123">
    <property type="entry name" value="DOT1"/>
    <property type="match status" value="1"/>
</dbReference>
<proteinExistence type="predicted"/>
<comment type="catalytic activity">
    <reaction evidence="5">
        <text>L-lysyl(79)-[histone H3] + 3 S-adenosyl-L-methionine = N(6),N(6),N(6)-trimethyl-L-lysyl(79)-[histone H3] + 3 S-adenosyl-L-homocysteine + 3 H(+)</text>
        <dbReference type="Rhea" id="RHEA:60328"/>
        <dbReference type="Rhea" id="RHEA-COMP:15549"/>
        <dbReference type="Rhea" id="RHEA-COMP:15552"/>
        <dbReference type="ChEBI" id="CHEBI:15378"/>
        <dbReference type="ChEBI" id="CHEBI:29969"/>
        <dbReference type="ChEBI" id="CHEBI:57856"/>
        <dbReference type="ChEBI" id="CHEBI:59789"/>
        <dbReference type="ChEBI" id="CHEBI:61961"/>
        <dbReference type="EC" id="2.1.1.360"/>
    </reaction>
</comment>
<sequence length="229" mass="26675">MKTENNFLLKTFINQREKEIKSFANAHESISKISFNVLEMMFKEANGSRLSLGYKAPQYVYGEFERIEEYYKLFSNSNNLKSPMSVFCDLGSGLGKSNLLVATMFPVSQSIGIEYVPRLHHVALAQKQIFENVISPRLEKPPQIIFQRNDVVRCSDQWLHSDVVFINCVTWLKKPLTRLKKLFEEMKSGTEIFTSNEFKSSYLHLTKEITCEANWGLKKFYLYVVRKQN</sequence>
<dbReference type="Proteomes" id="UP000187209">
    <property type="component" value="Unassembled WGS sequence"/>
</dbReference>